<dbReference type="InterPro" id="IPR052782">
    <property type="entry name" value="Oocyte-zygote_transition_reg"/>
</dbReference>
<sequence length="157" mass="17648">MVQNATRRILRSSSSTLLRRTIYQTCFDSDYILNNFQPIRAIAKEFAQNKKIKPADYTTEAYDKNDAKNRYNDIVCIDQTRVVLKDRPPSEDYIHASWMTMPDGQKYICTQMTIGADAEGVIVGGTGGRGRRAAVVVEGRQPGVCLPTVINKQVKET</sequence>
<dbReference type="Proteomes" id="UP000024635">
    <property type="component" value="Unassembled WGS sequence"/>
</dbReference>
<dbReference type="PANTHER" id="PTHR46163">
    <property type="entry name" value="TYROSINE-PROTEIN PHOSPHATASE-RELATED"/>
    <property type="match status" value="1"/>
</dbReference>
<dbReference type="GO" id="GO:0004725">
    <property type="term" value="F:protein tyrosine phosphatase activity"/>
    <property type="evidence" value="ECO:0007669"/>
    <property type="project" value="InterPro"/>
</dbReference>
<gene>
    <name evidence="2" type="primary">Acey_s0052.g2185</name>
    <name evidence="2" type="ORF">Y032_0052g2185</name>
</gene>
<dbReference type="EMBL" id="JARK01001388">
    <property type="protein sequence ID" value="EYC11047.1"/>
    <property type="molecule type" value="Genomic_DNA"/>
</dbReference>
<protein>
    <recommendedName>
        <fullName evidence="1">Tyrosine-protein phosphatase domain-containing protein</fullName>
    </recommendedName>
</protein>
<evidence type="ECO:0000259" key="1">
    <source>
        <dbReference type="Pfam" id="PF00102"/>
    </source>
</evidence>
<dbReference type="SUPFAM" id="SSF52799">
    <property type="entry name" value="(Phosphotyrosine protein) phosphatases II"/>
    <property type="match status" value="1"/>
</dbReference>
<comment type="caution">
    <text evidence="2">The sequence shown here is derived from an EMBL/GenBank/DDBJ whole genome shotgun (WGS) entry which is preliminary data.</text>
</comment>
<organism evidence="2 3">
    <name type="scientific">Ancylostoma ceylanicum</name>
    <dbReference type="NCBI Taxonomy" id="53326"/>
    <lineage>
        <taxon>Eukaryota</taxon>
        <taxon>Metazoa</taxon>
        <taxon>Ecdysozoa</taxon>
        <taxon>Nematoda</taxon>
        <taxon>Chromadorea</taxon>
        <taxon>Rhabditida</taxon>
        <taxon>Rhabditina</taxon>
        <taxon>Rhabditomorpha</taxon>
        <taxon>Strongyloidea</taxon>
        <taxon>Ancylostomatidae</taxon>
        <taxon>Ancylostomatinae</taxon>
        <taxon>Ancylostoma</taxon>
    </lineage>
</organism>
<evidence type="ECO:0000313" key="3">
    <source>
        <dbReference type="Proteomes" id="UP000024635"/>
    </source>
</evidence>
<dbReference type="InterPro" id="IPR029021">
    <property type="entry name" value="Prot-tyrosine_phosphatase-like"/>
</dbReference>
<dbReference type="Gene3D" id="3.90.190.10">
    <property type="entry name" value="Protein tyrosine phosphatase superfamily"/>
    <property type="match status" value="1"/>
</dbReference>
<dbReference type="OrthoDB" id="6058203at2759"/>
<evidence type="ECO:0000313" key="2">
    <source>
        <dbReference type="EMBL" id="EYC11047.1"/>
    </source>
</evidence>
<dbReference type="AlphaFoldDB" id="A0A016U8A0"/>
<dbReference type="PANTHER" id="PTHR46163:SF10">
    <property type="entry name" value="PROTEIN-TYROSINE PHOSPHATASE-RELATED"/>
    <property type="match status" value="1"/>
</dbReference>
<accession>A0A016U8A0</accession>
<dbReference type="STRING" id="53326.A0A016U8A0"/>
<dbReference type="Pfam" id="PF00102">
    <property type="entry name" value="Y_phosphatase"/>
    <property type="match status" value="1"/>
</dbReference>
<name>A0A016U8A0_9BILA</name>
<keyword evidence="3" id="KW-1185">Reference proteome</keyword>
<feature type="domain" description="Tyrosine-protein phosphatase" evidence="1">
    <location>
        <begin position="65"/>
        <end position="113"/>
    </location>
</feature>
<reference evidence="3" key="1">
    <citation type="journal article" date="2015" name="Nat. Genet.">
        <title>The genome and transcriptome of the zoonotic hookworm Ancylostoma ceylanicum identify infection-specific gene families.</title>
        <authorList>
            <person name="Schwarz E.M."/>
            <person name="Hu Y."/>
            <person name="Antoshechkin I."/>
            <person name="Miller M.M."/>
            <person name="Sternberg P.W."/>
            <person name="Aroian R.V."/>
        </authorList>
    </citation>
    <scope>NUCLEOTIDE SEQUENCE</scope>
    <source>
        <strain evidence="3">HY135</strain>
    </source>
</reference>
<proteinExistence type="predicted"/>
<dbReference type="InterPro" id="IPR000242">
    <property type="entry name" value="PTP_cat"/>
</dbReference>